<protein>
    <submittedName>
        <fullName evidence="1">Uncharacterized protein</fullName>
    </submittedName>
</protein>
<dbReference type="AlphaFoldDB" id="A0A225DK04"/>
<gene>
    <name evidence="1" type="ORF">FRUB_03780</name>
</gene>
<comment type="caution">
    <text evidence="1">The sequence shown here is derived from an EMBL/GenBank/DDBJ whole genome shotgun (WGS) entry which is preliminary data.</text>
</comment>
<dbReference type="Proteomes" id="UP000214646">
    <property type="component" value="Unassembled WGS sequence"/>
</dbReference>
<evidence type="ECO:0000313" key="2">
    <source>
        <dbReference type="Proteomes" id="UP000214646"/>
    </source>
</evidence>
<proteinExistence type="predicted"/>
<dbReference type="EMBL" id="NIDE01000005">
    <property type="protein sequence ID" value="OWK41702.1"/>
    <property type="molecule type" value="Genomic_DNA"/>
</dbReference>
<sequence>MVFIVSLSVVVSGDSGSVIPALPFRRTWDGEIDIPDTIFGKVRKCS</sequence>
<accession>A0A225DK04</accession>
<name>A0A225DK04_9BACT</name>
<evidence type="ECO:0000313" key="1">
    <source>
        <dbReference type="EMBL" id="OWK41702.1"/>
    </source>
</evidence>
<organism evidence="1 2">
    <name type="scientific">Fimbriiglobus ruber</name>
    <dbReference type="NCBI Taxonomy" id="1908690"/>
    <lineage>
        <taxon>Bacteria</taxon>
        <taxon>Pseudomonadati</taxon>
        <taxon>Planctomycetota</taxon>
        <taxon>Planctomycetia</taxon>
        <taxon>Gemmatales</taxon>
        <taxon>Gemmataceae</taxon>
        <taxon>Fimbriiglobus</taxon>
    </lineage>
</organism>
<reference evidence="2" key="1">
    <citation type="submission" date="2017-06" db="EMBL/GenBank/DDBJ databases">
        <title>Genome analysis of Fimbriiglobus ruber SP5, the first member of the order Planctomycetales with confirmed chitinolytic capability.</title>
        <authorList>
            <person name="Ravin N.V."/>
            <person name="Rakitin A.L."/>
            <person name="Ivanova A.A."/>
            <person name="Beletsky A.V."/>
            <person name="Kulichevskaya I.S."/>
            <person name="Mardanov A.V."/>
            <person name="Dedysh S.N."/>
        </authorList>
    </citation>
    <scope>NUCLEOTIDE SEQUENCE [LARGE SCALE GENOMIC DNA]</scope>
    <source>
        <strain evidence="2">SP5</strain>
    </source>
</reference>
<keyword evidence="2" id="KW-1185">Reference proteome</keyword>